<dbReference type="EMBL" id="AP019697">
    <property type="protein sequence ID" value="BBK24182.1"/>
    <property type="molecule type" value="Genomic_DNA"/>
</dbReference>
<dbReference type="EMBL" id="AP019697">
    <property type="protein sequence ID" value="BBK26176.1"/>
    <property type="molecule type" value="Genomic_DNA"/>
</dbReference>
<evidence type="ECO:0000313" key="2">
    <source>
        <dbReference type="EMBL" id="BBK24182.1"/>
    </source>
</evidence>
<dbReference type="EMBL" id="AP019697">
    <property type="protein sequence ID" value="BBK25452.1"/>
    <property type="molecule type" value="Genomic_DNA"/>
</dbReference>
<organism evidence="6 8">
    <name type="scientific">Dialister hominis</name>
    <dbReference type="NCBI Taxonomy" id="2582419"/>
    <lineage>
        <taxon>Bacteria</taxon>
        <taxon>Bacillati</taxon>
        <taxon>Bacillota</taxon>
        <taxon>Negativicutes</taxon>
        <taxon>Veillonellales</taxon>
        <taxon>Veillonellaceae</taxon>
        <taxon>Dialister</taxon>
    </lineage>
</organism>
<evidence type="ECO:0000313" key="7">
    <source>
        <dbReference type="EMBL" id="BBK26198.1"/>
    </source>
</evidence>
<evidence type="ECO:0000313" key="3">
    <source>
        <dbReference type="EMBL" id="BBK24216.1"/>
    </source>
</evidence>
<dbReference type="PROSITE" id="PS50994">
    <property type="entry name" value="INTEGRASE"/>
    <property type="match status" value="1"/>
</dbReference>
<dbReference type="EMBL" id="AP019697">
    <property type="protein sequence ID" value="BBK26198.1"/>
    <property type="molecule type" value="Genomic_DNA"/>
</dbReference>
<dbReference type="InterPro" id="IPR036397">
    <property type="entry name" value="RNaseH_sf"/>
</dbReference>
<dbReference type="PANTHER" id="PTHR46889">
    <property type="entry name" value="TRANSPOSASE INSF FOR INSERTION SEQUENCE IS3B-RELATED"/>
    <property type="match status" value="1"/>
</dbReference>
<keyword evidence="8" id="KW-1185">Reference proteome</keyword>
<dbReference type="KEGG" id="dho:Dia5BBH33_13870"/>
<dbReference type="KEGG" id="dho:Dia5BBH33_01510"/>
<sequence length="243" mass="28213">MKIHQEYPDMGYRRMNDWIKKYSESHLMVSDSLVLRVRRILNIKSVIKYKTDGCTRNAKDPKYIFENLLNRDFDAGVSNARWMTDVTEFKYTTADGVLHKLYLSAIIDGHDRRIVSYVIGDRNNTALAFETMEKALKENPGAHPMIHTDRGFQYTSNGFHKIVEKAGLVHSMSRVGCCADNGLMEGFWGMLKRERYYTRKFTSRKAVVSMINGYIYFYNNKRIQRKLHLLAPMEVFNAAPMAA</sequence>
<dbReference type="SUPFAM" id="SSF53098">
    <property type="entry name" value="Ribonuclease H-like"/>
    <property type="match status" value="1"/>
</dbReference>
<protein>
    <submittedName>
        <fullName evidence="6">Transposase</fullName>
    </submittedName>
</protein>
<dbReference type="GO" id="GO:0003676">
    <property type="term" value="F:nucleic acid binding"/>
    <property type="evidence" value="ECO:0007669"/>
    <property type="project" value="InterPro"/>
</dbReference>
<dbReference type="GeneID" id="92716618"/>
<evidence type="ECO:0000259" key="1">
    <source>
        <dbReference type="PROSITE" id="PS50994"/>
    </source>
</evidence>
<dbReference type="AlphaFoldDB" id="A0A8D4UWA4"/>
<dbReference type="EMBL" id="AP019697">
    <property type="protein sequence ID" value="BBK24265.1"/>
    <property type="molecule type" value="Genomic_DNA"/>
</dbReference>
<dbReference type="Pfam" id="PF00665">
    <property type="entry name" value="rve"/>
    <property type="match status" value="1"/>
</dbReference>
<proteinExistence type="predicted"/>
<dbReference type="RefSeq" id="WP_157952102.1">
    <property type="nucleotide sequence ID" value="NZ_AP019697.1"/>
</dbReference>
<dbReference type="GO" id="GO:0015074">
    <property type="term" value="P:DNA integration"/>
    <property type="evidence" value="ECO:0007669"/>
    <property type="project" value="InterPro"/>
</dbReference>
<gene>
    <name evidence="2" type="ORF">Dia5BBH33_01170</name>
    <name evidence="3" type="ORF">Dia5BBH33_01510</name>
    <name evidence="4" type="ORF">Dia5BBH33_02000</name>
    <name evidence="5" type="ORF">Dia5BBH33_13870</name>
    <name evidence="6" type="ORF">Dia5BBH33_21110</name>
    <name evidence="7" type="ORF">Dia5BBH33_21330</name>
</gene>
<dbReference type="KEGG" id="dho:Dia5BBH33_01170"/>
<reference evidence="6" key="2">
    <citation type="journal article" date="2020" name="Int. J. Syst. Evol. Microbiol.">
        <title>Dialister hominis sp. nov., isolated from human faeces.</title>
        <authorList>
            <person name="Sakamoto M."/>
            <person name="Ikeyama N."/>
            <person name="Toyoda A."/>
            <person name="Murakami T."/>
            <person name="Mori H."/>
            <person name="Iino T."/>
            <person name="Ohkuma M."/>
        </authorList>
    </citation>
    <scope>NUCLEOTIDE SEQUENCE</scope>
    <source>
        <strain evidence="6">5BBH33</strain>
    </source>
</reference>
<dbReference type="EMBL" id="AP019697">
    <property type="protein sequence ID" value="BBK24216.1"/>
    <property type="molecule type" value="Genomic_DNA"/>
</dbReference>
<dbReference type="InterPro" id="IPR050900">
    <property type="entry name" value="Transposase_IS3/IS150/IS904"/>
</dbReference>
<dbReference type="Gene3D" id="3.30.420.10">
    <property type="entry name" value="Ribonuclease H-like superfamily/Ribonuclease H"/>
    <property type="match status" value="1"/>
</dbReference>
<reference evidence="8" key="1">
    <citation type="submission" date="2019-05" db="EMBL/GenBank/DDBJ databases">
        <title>Complete genome sequencing of Dialister sp. strain 5BBH33.</title>
        <authorList>
            <person name="Sakamoto M."/>
            <person name="Murakami T."/>
            <person name="Mori H."/>
        </authorList>
    </citation>
    <scope>NUCLEOTIDE SEQUENCE [LARGE SCALE GENOMIC DNA]</scope>
    <source>
        <strain evidence="8">5BBH33</strain>
    </source>
</reference>
<dbReference type="PANTHER" id="PTHR46889:SF4">
    <property type="entry name" value="TRANSPOSASE INSO FOR INSERTION SEQUENCE ELEMENT IS911B-RELATED"/>
    <property type="match status" value="1"/>
</dbReference>
<evidence type="ECO:0000313" key="4">
    <source>
        <dbReference type="EMBL" id="BBK24265.1"/>
    </source>
</evidence>
<dbReference type="InterPro" id="IPR012337">
    <property type="entry name" value="RNaseH-like_sf"/>
</dbReference>
<dbReference type="Proteomes" id="UP000320585">
    <property type="component" value="Chromosome"/>
</dbReference>
<dbReference type="InterPro" id="IPR048020">
    <property type="entry name" value="Transpos_IS3"/>
</dbReference>
<evidence type="ECO:0000313" key="6">
    <source>
        <dbReference type="EMBL" id="BBK26176.1"/>
    </source>
</evidence>
<accession>A0A8D4UWA4</accession>
<feature type="domain" description="Integrase catalytic" evidence="1">
    <location>
        <begin position="57"/>
        <end position="240"/>
    </location>
</feature>
<name>A0A8D4UWA4_9FIRM</name>
<evidence type="ECO:0000313" key="8">
    <source>
        <dbReference type="Proteomes" id="UP000320585"/>
    </source>
</evidence>
<dbReference type="KEGG" id="dho:Dia5BBH33_21110"/>
<evidence type="ECO:0000313" key="5">
    <source>
        <dbReference type="EMBL" id="BBK25452.1"/>
    </source>
</evidence>
<dbReference type="InterPro" id="IPR001584">
    <property type="entry name" value="Integrase_cat-core"/>
</dbReference>
<dbReference type="KEGG" id="dho:Dia5BBH33_02000"/>
<dbReference type="KEGG" id="dho:Dia5BBH33_21330"/>
<dbReference type="Pfam" id="PF13333">
    <property type="entry name" value="rve_2"/>
    <property type="match status" value="1"/>
</dbReference>
<dbReference type="NCBIfam" id="NF033516">
    <property type="entry name" value="transpos_IS3"/>
    <property type="match status" value="1"/>
</dbReference>